<dbReference type="AlphaFoldDB" id="A0A2K9NTJ4"/>
<dbReference type="EMBL" id="CP025704">
    <property type="protein sequence ID" value="AUN98840.1"/>
    <property type="molecule type" value="Genomic_DNA"/>
</dbReference>
<proteinExistence type="predicted"/>
<name>A0A2K9NTJ4_BACTC</name>
<evidence type="ECO:0008006" key="3">
    <source>
        <dbReference type="Google" id="ProtNLM"/>
    </source>
</evidence>
<accession>A0A2K9NTJ4</accession>
<organism evidence="1 2">
    <name type="scientific">Bacteriovorax stolpii</name>
    <name type="common">Bdellovibrio stolpii</name>
    <dbReference type="NCBI Taxonomy" id="960"/>
    <lineage>
        <taxon>Bacteria</taxon>
        <taxon>Pseudomonadati</taxon>
        <taxon>Bdellovibrionota</taxon>
        <taxon>Bacteriovoracia</taxon>
        <taxon>Bacteriovoracales</taxon>
        <taxon>Bacteriovoracaceae</taxon>
        <taxon>Bacteriovorax</taxon>
    </lineage>
</organism>
<gene>
    <name evidence="1" type="ORF">C0V70_12155</name>
</gene>
<keyword evidence="2" id="KW-1185">Reference proteome</keyword>
<protein>
    <recommendedName>
        <fullName evidence="3">DUF3108 domain-containing protein</fullName>
    </recommendedName>
</protein>
<evidence type="ECO:0000313" key="2">
    <source>
        <dbReference type="Proteomes" id="UP000235584"/>
    </source>
</evidence>
<evidence type="ECO:0000313" key="1">
    <source>
        <dbReference type="EMBL" id="AUN98840.1"/>
    </source>
</evidence>
<sequence length="276" mass="32303">MKGSLIKLECVSAVYLLPLRLSNSRYNEFMQTWTSRTYKKEDKIYRGAFNFYRNENIYAEESFDVYRDKKDQSYHYISEAVVKVTTGEILNIHVEYIVNKEYIPTYVLIEKVMGKETSRETFEYNSKRNHLAYKFSSSKHEDHSAEIATAPKYHIATPTAASSMLFMRSKKFDASGKNSFNILVGFNQWEYKEAPVFKNVILERANLTTEKMNIDGQNVQATQYRMYDEGTDFKNVKEPQHVKIFLSQHGGIPYLVRTEDGTKIQIKYLNDLTEKE</sequence>
<dbReference type="KEGG" id="bsto:C0V70_12155"/>
<dbReference type="Proteomes" id="UP000235584">
    <property type="component" value="Chromosome"/>
</dbReference>
<reference evidence="1 2" key="1">
    <citation type="submission" date="2018-01" db="EMBL/GenBank/DDBJ databases">
        <title>Complete genome sequence of Bacteriovorax stolpii DSM12778.</title>
        <authorList>
            <person name="Tang B."/>
            <person name="Chang J."/>
        </authorList>
    </citation>
    <scope>NUCLEOTIDE SEQUENCE [LARGE SCALE GENOMIC DNA]</scope>
    <source>
        <strain evidence="1 2">DSM 12778</strain>
    </source>
</reference>